<keyword evidence="6 13" id="KW-1133">Transmembrane helix</keyword>
<evidence type="ECO:0000256" key="5">
    <source>
        <dbReference type="ARBA" id="ARBA00022692"/>
    </source>
</evidence>
<dbReference type="InterPro" id="IPR002159">
    <property type="entry name" value="CD36_fam"/>
</dbReference>
<dbReference type="OrthoDB" id="18585at2759"/>
<dbReference type="InParanoid" id="A0A5N4A2A1"/>
<keyword evidence="5 13" id="KW-0812">Transmembrane</keyword>
<accession>A0A5N4A2A1</accession>
<dbReference type="GO" id="GO:0005901">
    <property type="term" value="C:caveola"/>
    <property type="evidence" value="ECO:0007669"/>
    <property type="project" value="UniProtKB-SubCell"/>
</dbReference>
<comment type="subcellular location">
    <subcellularLocation>
        <location evidence="2">Cell membrane</location>
        <topology evidence="2">Multi-pass membrane protein</topology>
    </subcellularLocation>
    <subcellularLocation>
        <location evidence="1">Membrane</location>
        <location evidence="1">Caveola</location>
        <topology evidence="1">Multi-pass membrane protein</topology>
    </subcellularLocation>
</comment>
<evidence type="ECO:0000256" key="7">
    <source>
        <dbReference type="ARBA" id="ARBA00023136"/>
    </source>
</evidence>
<evidence type="ECO:0000256" key="10">
    <source>
        <dbReference type="ARBA" id="ARBA00023180"/>
    </source>
</evidence>
<comment type="caution">
    <text evidence="14">The sequence shown here is derived from an EMBL/GenBank/DDBJ whole genome shotgun (WGS) entry which is preliminary data.</text>
</comment>
<dbReference type="Proteomes" id="UP000327044">
    <property type="component" value="Unassembled WGS sequence"/>
</dbReference>
<keyword evidence="9" id="KW-0675">Receptor</keyword>
<keyword evidence="8" id="KW-1015">Disulfide bond</keyword>
<comment type="similarity">
    <text evidence="3">Belongs to the CD36 family.</text>
</comment>
<evidence type="ECO:0000256" key="11">
    <source>
        <dbReference type="ARBA" id="ARBA00040821"/>
    </source>
</evidence>
<evidence type="ECO:0000313" key="14">
    <source>
        <dbReference type="EMBL" id="KAB0791419.1"/>
    </source>
</evidence>
<dbReference type="GO" id="GO:0005737">
    <property type="term" value="C:cytoplasm"/>
    <property type="evidence" value="ECO:0007669"/>
    <property type="project" value="TreeGrafter"/>
</dbReference>
<dbReference type="AlphaFoldDB" id="A0A5N4A2A1"/>
<name>A0A5N4A2A1_PHOPY</name>
<evidence type="ECO:0000256" key="6">
    <source>
        <dbReference type="ARBA" id="ARBA00022989"/>
    </source>
</evidence>
<dbReference type="Pfam" id="PF01130">
    <property type="entry name" value="CD36"/>
    <property type="match status" value="1"/>
</dbReference>
<evidence type="ECO:0000256" key="1">
    <source>
        <dbReference type="ARBA" id="ARBA00004189"/>
    </source>
</evidence>
<organism evidence="14 15">
    <name type="scientific">Photinus pyralis</name>
    <name type="common">Common eastern firefly</name>
    <name type="synonym">Lampyris pyralis</name>
    <dbReference type="NCBI Taxonomy" id="7054"/>
    <lineage>
        <taxon>Eukaryota</taxon>
        <taxon>Metazoa</taxon>
        <taxon>Ecdysozoa</taxon>
        <taxon>Arthropoda</taxon>
        <taxon>Hexapoda</taxon>
        <taxon>Insecta</taxon>
        <taxon>Pterygota</taxon>
        <taxon>Neoptera</taxon>
        <taxon>Endopterygota</taxon>
        <taxon>Coleoptera</taxon>
        <taxon>Polyphaga</taxon>
        <taxon>Elateriformia</taxon>
        <taxon>Elateroidea</taxon>
        <taxon>Lampyridae</taxon>
        <taxon>Lampyrinae</taxon>
        <taxon>Photinus</taxon>
    </lineage>
</organism>
<keyword evidence="15" id="KW-1185">Reference proteome</keyword>
<evidence type="ECO:0000256" key="13">
    <source>
        <dbReference type="SAM" id="Phobius"/>
    </source>
</evidence>
<keyword evidence="10" id="KW-0325">Glycoprotein</keyword>
<feature type="transmembrane region" description="Helical" evidence="13">
    <location>
        <begin position="502"/>
        <end position="523"/>
    </location>
</feature>
<dbReference type="PANTHER" id="PTHR11923:SF110">
    <property type="entry name" value="SCAVENGER RECEPTOR CLASS B MEMBER 1"/>
    <property type="match status" value="1"/>
</dbReference>
<dbReference type="EMBL" id="VVIM01000011">
    <property type="protein sequence ID" value="KAB0791419.1"/>
    <property type="molecule type" value="Genomic_DNA"/>
</dbReference>
<sequence>MSKILDYDRRFSDQSDTKCAQIITKSTTITKDILEDLGPKSASLCGRDYNTRHLWVLCGLSVLFLTSCSCIGLMFGTTQLDDYVLSQITLKNDTLSYQMWKGPAVKTYLNVYVFNYTNVEAYENGDAEKLQVDEIGPYVYEETMEKVNVKFHANGTVSYQEKRVHRYRDDLSGGRSPNDSVIVPNLPMLGAAATGKDYLYPFRLMLSGVFHQLDAKPFINVPIDKFIWGYDDVFYSVVKDVLSFYRKLPLEKFGILGTRKGTSEDVFSVHSGVNNINKVKQIDTFNGNNYLPYWGSEQCNEVKGSDGSAFAPMDVRRRGPISVFNKEMARTIKLIYDQDVKIFNGKVTAARYIMPKSTFDSAERNVDNECYCVDECSPQGVFNTAAAAFGAPIFMSLPHFYNAEDEIKTGVDGMKPHQVADNYVLVHPTLGFAMGGRSSLQLNVQVQKSLGMSQLEMFENDIILPMAWVQMALEESDLPDAITNSIYLVSLTVPTIELCLKYGSILGAIVTFVSIVIIVTGTWSPRKRR</sequence>
<feature type="transmembrane region" description="Helical" evidence="13">
    <location>
        <begin position="54"/>
        <end position="75"/>
    </location>
</feature>
<protein>
    <recommendedName>
        <fullName evidence="11">Scavenger receptor class B member 1</fullName>
    </recommendedName>
    <alternativeName>
        <fullName evidence="12">SR-BI</fullName>
    </alternativeName>
</protein>
<evidence type="ECO:0000256" key="2">
    <source>
        <dbReference type="ARBA" id="ARBA00004651"/>
    </source>
</evidence>
<dbReference type="PRINTS" id="PR01609">
    <property type="entry name" value="CD36FAMILY"/>
</dbReference>
<evidence type="ECO:0000313" key="15">
    <source>
        <dbReference type="Proteomes" id="UP000327044"/>
    </source>
</evidence>
<reference evidence="14 15" key="1">
    <citation type="journal article" date="2018" name="Elife">
        <title>Firefly genomes illuminate parallel origins of bioluminescence in beetles.</title>
        <authorList>
            <person name="Fallon T.R."/>
            <person name="Lower S.E."/>
            <person name="Chang C.H."/>
            <person name="Bessho-Uehara M."/>
            <person name="Martin G.J."/>
            <person name="Bewick A.J."/>
            <person name="Behringer M."/>
            <person name="Debat H.J."/>
            <person name="Wong I."/>
            <person name="Day J.C."/>
            <person name="Suvorov A."/>
            <person name="Silva C.J."/>
            <person name="Stanger-Hall K.F."/>
            <person name="Hall D.W."/>
            <person name="Schmitz R.J."/>
            <person name="Nelson D.R."/>
            <person name="Lewis S.M."/>
            <person name="Shigenobu S."/>
            <person name="Bybee S.M."/>
            <person name="Larracuente A.M."/>
            <person name="Oba Y."/>
            <person name="Weng J.K."/>
        </authorList>
    </citation>
    <scope>NUCLEOTIDE SEQUENCE [LARGE SCALE GENOMIC DNA]</scope>
    <source>
        <strain evidence="14">1611_PpyrPB1</strain>
        <tissue evidence="14">Whole body</tissue>
    </source>
</reference>
<keyword evidence="4" id="KW-1003">Cell membrane</keyword>
<dbReference type="PANTHER" id="PTHR11923">
    <property type="entry name" value="SCAVENGER RECEPTOR CLASS B TYPE-1 SR-B1"/>
    <property type="match status" value="1"/>
</dbReference>
<gene>
    <name evidence="14" type="ORF">PPYR_03219</name>
</gene>
<evidence type="ECO:0000256" key="4">
    <source>
        <dbReference type="ARBA" id="ARBA00022475"/>
    </source>
</evidence>
<evidence type="ECO:0000256" key="8">
    <source>
        <dbReference type="ARBA" id="ARBA00023157"/>
    </source>
</evidence>
<dbReference type="GO" id="GO:0005044">
    <property type="term" value="F:scavenger receptor activity"/>
    <property type="evidence" value="ECO:0007669"/>
    <property type="project" value="TreeGrafter"/>
</dbReference>
<keyword evidence="7 13" id="KW-0472">Membrane</keyword>
<proteinExistence type="inferred from homology"/>
<evidence type="ECO:0000256" key="9">
    <source>
        <dbReference type="ARBA" id="ARBA00023170"/>
    </source>
</evidence>
<evidence type="ECO:0000256" key="12">
    <source>
        <dbReference type="ARBA" id="ARBA00042244"/>
    </source>
</evidence>
<evidence type="ECO:0000256" key="3">
    <source>
        <dbReference type="ARBA" id="ARBA00010532"/>
    </source>
</evidence>